<organism evidence="2 3">
    <name type="scientific">Grifola frondosa</name>
    <name type="common">Maitake</name>
    <name type="synonym">Polyporus frondosus</name>
    <dbReference type="NCBI Taxonomy" id="5627"/>
    <lineage>
        <taxon>Eukaryota</taxon>
        <taxon>Fungi</taxon>
        <taxon>Dikarya</taxon>
        <taxon>Basidiomycota</taxon>
        <taxon>Agaricomycotina</taxon>
        <taxon>Agaricomycetes</taxon>
        <taxon>Polyporales</taxon>
        <taxon>Grifolaceae</taxon>
        <taxon>Grifola</taxon>
    </lineage>
</organism>
<name>A0A1C7LST3_GRIFR</name>
<dbReference type="Proteomes" id="UP000092993">
    <property type="component" value="Unassembled WGS sequence"/>
</dbReference>
<evidence type="ECO:0000313" key="2">
    <source>
        <dbReference type="EMBL" id="OBZ67793.1"/>
    </source>
</evidence>
<comment type="caution">
    <text evidence="2">The sequence shown here is derived from an EMBL/GenBank/DDBJ whole genome shotgun (WGS) entry which is preliminary data.</text>
</comment>
<dbReference type="AlphaFoldDB" id="A0A1C7LST3"/>
<proteinExistence type="predicted"/>
<reference evidence="2 3" key="1">
    <citation type="submission" date="2016-03" db="EMBL/GenBank/DDBJ databases">
        <title>Whole genome sequencing of Grifola frondosa 9006-11.</title>
        <authorList>
            <person name="Min B."/>
            <person name="Park H."/>
            <person name="Kim J.-G."/>
            <person name="Cho H."/>
            <person name="Oh Y.-L."/>
            <person name="Kong W.-S."/>
            <person name="Choi I.-G."/>
        </authorList>
    </citation>
    <scope>NUCLEOTIDE SEQUENCE [LARGE SCALE GENOMIC DNA]</scope>
    <source>
        <strain evidence="2 3">9006-11</strain>
    </source>
</reference>
<accession>A0A1C7LST3</accession>
<protein>
    <submittedName>
        <fullName evidence="2">Uncharacterized protein</fullName>
    </submittedName>
</protein>
<keyword evidence="3" id="KW-1185">Reference proteome</keyword>
<evidence type="ECO:0000256" key="1">
    <source>
        <dbReference type="SAM" id="MobiDB-lite"/>
    </source>
</evidence>
<dbReference type="EMBL" id="LUGG01000023">
    <property type="protein sequence ID" value="OBZ67793.1"/>
    <property type="molecule type" value="Genomic_DNA"/>
</dbReference>
<gene>
    <name evidence="2" type="ORF">A0H81_12200</name>
</gene>
<evidence type="ECO:0000313" key="3">
    <source>
        <dbReference type="Proteomes" id="UP000092993"/>
    </source>
</evidence>
<feature type="region of interest" description="Disordered" evidence="1">
    <location>
        <begin position="22"/>
        <end position="78"/>
    </location>
</feature>
<sequence length="118" mass="12666">MTVRILQPALTLHQPLAATFFPSESSPPLRDPEIAAPSPRPSTPARTGFPTFLPRRRQPSTSPSAVFTTPPPQPAEPGRLQVAVAVSMPAHREYCLGLVKVPWHVERNAAGQPEAGSS</sequence>